<dbReference type="GO" id="GO:0000287">
    <property type="term" value="F:magnesium ion binding"/>
    <property type="evidence" value="ECO:0007669"/>
    <property type="project" value="TreeGrafter"/>
</dbReference>
<dbReference type="Gene3D" id="3.40.50.1000">
    <property type="entry name" value="HAD superfamily/HAD-like"/>
    <property type="match status" value="2"/>
</dbReference>
<dbReference type="Pfam" id="PF08282">
    <property type="entry name" value="Hydrolase_3"/>
    <property type="match status" value="1"/>
</dbReference>
<organism evidence="1 2">
    <name type="scientific">Caldovatus sediminis</name>
    <dbReference type="NCBI Taxonomy" id="2041189"/>
    <lineage>
        <taxon>Bacteria</taxon>
        <taxon>Pseudomonadati</taxon>
        <taxon>Pseudomonadota</taxon>
        <taxon>Alphaproteobacteria</taxon>
        <taxon>Acetobacterales</taxon>
        <taxon>Roseomonadaceae</taxon>
        <taxon>Caldovatus</taxon>
    </lineage>
</organism>
<evidence type="ECO:0000313" key="1">
    <source>
        <dbReference type="EMBL" id="GGG27578.1"/>
    </source>
</evidence>
<keyword evidence="2" id="KW-1185">Reference proteome</keyword>
<proteinExistence type="predicted"/>
<dbReference type="PANTHER" id="PTHR10000:SF8">
    <property type="entry name" value="HAD SUPERFAMILY HYDROLASE-LIKE, TYPE 3"/>
    <property type="match status" value="1"/>
</dbReference>
<accession>A0A8J2Z9K1</accession>
<dbReference type="InterPro" id="IPR006379">
    <property type="entry name" value="HAD-SF_hydro_IIB"/>
</dbReference>
<dbReference type="PANTHER" id="PTHR10000">
    <property type="entry name" value="PHOSPHOSERINE PHOSPHATASE"/>
    <property type="match status" value="1"/>
</dbReference>
<sequence length="283" mass="29777">MSQAAPTLPVAGEGGLPPLSAAPAARLGALRWVLTDIDDTLTTAGRLTADAYAAIERLAAAGVAVVPVTGRPAGWCDMIARLWPVAAVVGENGALWYAYDPAARRMRRWQAGGDRDRARLMALAERAMAAVPGTALAADQPFRVADVALDFREDVPSPLPIEAAERAAAVFRAGGAVAKISSIHVNAWFGAWDKWAGLEALFAALWRPLREVLGEVAYVGDSPNDAPLFARVPLSVGVANVAPFLALMEARPAYVTRAAAGAGFVEFAEAVLAARSSREEIRE</sequence>
<comment type="caution">
    <text evidence="1">The sequence shown here is derived from an EMBL/GenBank/DDBJ whole genome shotgun (WGS) entry which is preliminary data.</text>
</comment>
<dbReference type="GO" id="GO:0005829">
    <property type="term" value="C:cytosol"/>
    <property type="evidence" value="ECO:0007669"/>
    <property type="project" value="TreeGrafter"/>
</dbReference>
<dbReference type="EMBL" id="BMKS01000003">
    <property type="protein sequence ID" value="GGG27578.1"/>
    <property type="molecule type" value="Genomic_DNA"/>
</dbReference>
<name>A0A8J2Z9K1_9PROT</name>
<dbReference type="GO" id="GO:0016791">
    <property type="term" value="F:phosphatase activity"/>
    <property type="evidence" value="ECO:0007669"/>
    <property type="project" value="TreeGrafter"/>
</dbReference>
<dbReference type="InterPro" id="IPR036412">
    <property type="entry name" value="HAD-like_sf"/>
</dbReference>
<dbReference type="SUPFAM" id="SSF56784">
    <property type="entry name" value="HAD-like"/>
    <property type="match status" value="1"/>
</dbReference>
<evidence type="ECO:0000313" key="2">
    <source>
        <dbReference type="Proteomes" id="UP000597507"/>
    </source>
</evidence>
<dbReference type="NCBIfam" id="TIGR01484">
    <property type="entry name" value="HAD-SF-IIB"/>
    <property type="match status" value="1"/>
</dbReference>
<dbReference type="Proteomes" id="UP000597507">
    <property type="component" value="Unassembled WGS sequence"/>
</dbReference>
<gene>
    <name evidence="1" type="ORF">GCM10010964_14390</name>
</gene>
<dbReference type="InterPro" id="IPR023214">
    <property type="entry name" value="HAD_sf"/>
</dbReference>
<reference evidence="1 2" key="1">
    <citation type="journal article" date="2014" name="Int. J. Syst. Evol. Microbiol.">
        <title>Complete genome sequence of Corynebacterium casei LMG S-19264T (=DSM 44701T), isolated from a smear-ripened cheese.</title>
        <authorList>
            <consortium name="US DOE Joint Genome Institute (JGI-PGF)"/>
            <person name="Walter F."/>
            <person name="Albersmeier A."/>
            <person name="Kalinowski J."/>
            <person name="Ruckert C."/>
        </authorList>
    </citation>
    <scope>NUCLEOTIDE SEQUENCE [LARGE SCALE GENOMIC DNA]</scope>
    <source>
        <strain evidence="1 2">CGMCC 1.16330</strain>
    </source>
</reference>
<dbReference type="AlphaFoldDB" id="A0A8J2Z9K1"/>
<protein>
    <submittedName>
        <fullName evidence="1">Haloacid dehalogenase</fullName>
    </submittedName>
</protein>
<dbReference type="RefSeq" id="WP_229677855.1">
    <property type="nucleotide sequence ID" value="NZ_BMKS01000003.1"/>
</dbReference>